<keyword evidence="2 6" id="KW-0409">Iron storage</keyword>
<evidence type="ECO:0000256" key="4">
    <source>
        <dbReference type="ARBA" id="ARBA00023004"/>
    </source>
</evidence>
<dbReference type="PROSITE" id="PS50905">
    <property type="entry name" value="FERRITIN_LIKE"/>
    <property type="match status" value="1"/>
</dbReference>
<dbReference type="OMA" id="HEGKMAQ"/>
<evidence type="ECO:0000256" key="2">
    <source>
        <dbReference type="ARBA" id="ARBA00022434"/>
    </source>
</evidence>
<evidence type="ECO:0000259" key="7">
    <source>
        <dbReference type="PROSITE" id="PS50905"/>
    </source>
</evidence>
<evidence type="ECO:0000256" key="1">
    <source>
        <dbReference type="ARBA" id="ARBA00007513"/>
    </source>
</evidence>
<dbReference type="CDD" id="cd01056">
    <property type="entry name" value="Euk_Ferritin"/>
    <property type="match status" value="1"/>
</dbReference>
<dbReference type="InterPro" id="IPR009078">
    <property type="entry name" value="Ferritin-like_SF"/>
</dbReference>
<dbReference type="AlphaFoldDB" id="E9H0B4"/>
<dbReference type="InterPro" id="IPR012347">
    <property type="entry name" value="Ferritin-like"/>
</dbReference>
<dbReference type="GO" id="GO:0005737">
    <property type="term" value="C:cytoplasm"/>
    <property type="evidence" value="ECO:0000318"/>
    <property type="project" value="GO_Central"/>
</dbReference>
<name>E9H0B4_DAPPU</name>
<feature type="binding site" evidence="5">
    <location>
        <position position="138"/>
    </location>
    <ligand>
        <name>Fe cation</name>
        <dbReference type="ChEBI" id="CHEBI:24875"/>
        <label>1</label>
    </ligand>
</feature>
<evidence type="ECO:0000256" key="5">
    <source>
        <dbReference type="PIRSR" id="PIRSR601519-1"/>
    </source>
</evidence>
<evidence type="ECO:0000256" key="6">
    <source>
        <dbReference type="RuleBase" id="RU361145"/>
    </source>
</evidence>
<dbReference type="Proteomes" id="UP000000305">
    <property type="component" value="Unassembled WGS sequence"/>
</dbReference>
<gene>
    <name evidence="8" type="ORF">DAPPUDRAFT_226529</name>
</gene>
<dbReference type="SUPFAM" id="SSF47240">
    <property type="entry name" value="Ferritin-like"/>
    <property type="match status" value="1"/>
</dbReference>
<dbReference type="KEGG" id="dpx:DAPPUDRAFT_226529"/>
<dbReference type="GO" id="GO:0004322">
    <property type="term" value="F:ferroxidase activity"/>
    <property type="evidence" value="ECO:0007669"/>
    <property type="project" value="UniProtKB-EC"/>
</dbReference>
<feature type="binding site" evidence="5">
    <location>
        <position position="24"/>
    </location>
    <ligand>
        <name>Fe cation</name>
        <dbReference type="ChEBI" id="CHEBI:24875"/>
        <label>1</label>
    </ligand>
</feature>
<keyword evidence="3 5" id="KW-0479">Metal-binding</keyword>
<feature type="binding site" evidence="5">
    <location>
        <position position="59"/>
    </location>
    <ligand>
        <name>Fe cation</name>
        <dbReference type="ChEBI" id="CHEBI:24875"/>
        <label>1</label>
    </ligand>
</feature>
<dbReference type="EC" id="1.16.3.1" evidence="6"/>
<dbReference type="FunFam" id="1.20.1260.10:FF:000002">
    <property type="entry name" value="Ferritin, mitochondrial"/>
    <property type="match status" value="1"/>
</dbReference>
<evidence type="ECO:0000313" key="9">
    <source>
        <dbReference type="Proteomes" id="UP000000305"/>
    </source>
</evidence>
<dbReference type="GO" id="GO:0008198">
    <property type="term" value="F:ferrous iron binding"/>
    <property type="evidence" value="ECO:0000318"/>
    <property type="project" value="GO_Central"/>
</dbReference>
<dbReference type="InParanoid" id="E9H0B4"/>
<feature type="binding site" evidence="5">
    <location>
        <position position="62"/>
    </location>
    <ligand>
        <name>Fe cation</name>
        <dbReference type="ChEBI" id="CHEBI:24875"/>
        <label>1</label>
    </ligand>
</feature>
<keyword evidence="6" id="KW-0560">Oxidoreductase</keyword>
<evidence type="ECO:0000313" key="8">
    <source>
        <dbReference type="EMBL" id="EFX74775.1"/>
    </source>
</evidence>
<dbReference type="eggNOG" id="KOG2332">
    <property type="taxonomic scope" value="Eukaryota"/>
</dbReference>
<keyword evidence="4 5" id="KW-0408">Iron</keyword>
<dbReference type="GO" id="GO:0008199">
    <property type="term" value="F:ferric iron binding"/>
    <property type="evidence" value="ECO:0000318"/>
    <property type="project" value="GO_Central"/>
</dbReference>
<reference evidence="8 9" key="1">
    <citation type="journal article" date="2011" name="Science">
        <title>The ecoresponsive genome of Daphnia pulex.</title>
        <authorList>
            <person name="Colbourne J.K."/>
            <person name="Pfrender M.E."/>
            <person name="Gilbert D."/>
            <person name="Thomas W.K."/>
            <person name="Tucker A."/>
            <person name="Oakley T.H."/>
            <person name="Tokishita S."/>
            <person name="Aerts A."/>
            <person name="Arnold G.J."/>
            <person name="Basu M.K."/>
            <person name="Bauer D.J."/>
            <person name="Caceres C.E."/>
            <person name="Carmel L."/>
            <person name="Casola C."/>
            <person name="Choi J.H."/>
            <person name="Detter J.C."/>
            <person name="Dong Q."/>
            <person name="Dusheyko S."/>
            <person name="Eads B.D."/>
            <person name="Frohlich T."/>
            <person name="Geiler-Samerotte K.A."/>
            <person name="Gerlach D."/>
            <person name="Hatcher P."/>
            <person name="Jogdeo S."/>
            <person name="Krijgsveld J."/>
            <person name="Kriventseva E.V."/>
            <person name="Kultz D."/>
            <person name="Laforsch C."/>
            <person name="Lindquist E."/>
            <person name="Lopez J."/>
            <person name="Manak J.R."/>
            <person name="Muller J."/>
            <person name="Pangilinan J."/>
            <person name="Patwardhan R.P."/>
            <person name="Pitluck S."/>
            <person name="Pritham E.J."/>
            <person name="Rechtsteiner A."/>
            <person name="Rho M."/>
            <person name="Rogozin I.B."/>
            <person name="Sakarya O."/>
            <person name="Salamov A."/>
            <person name="Schaack S."/>
            <person name="Shapiro H."/>
            <person name="Shiga Y."/>
            <person name="Skalitzky C."/>
            <person name="Smith Z."/>
            <person name="Souvorov A."/>
            <person name="Sung W."/>
            <person name="Tang Z."/>
            <person name="Tsuchiya D."/>
            <person name="Tu H."/>
            <person name="Vos H."/>
            <person name="Wang M."/>
            <person name="Wolf Y.I."/>
            <person name="Yamagata H."/>
            <person name="Yamada T."/>
            <person name="Ye Y."/>
            <person name="Shaw J.R."/>
            <person name="Andrews J."/>
            <person name="Crease T.J."/>
            <person name="Tang H."/>
            <person name="Lucas S.M."/>
            <person name="Robertson H.M."/>
            <person name="Bork P."/>
            <person name="Koonin E.V."/>
            <person name="Zdobnov E.M."/>
            <person name="Grigoriev I.V."/>
            <person name="Lynch M."/>
            <person name="Boore J.L."/>
        </authorList>
    </citation>
    <scope>NUCLEOTIDE SEQUENCE [LARGE SCALE GENOMIC DNA]</scope>
</reference>
<dbReference type="Pfam" id="PF00210">
    <property type="entry name" value="Ferritin"/>
    <property type="match status" value="1"/>
</dbReference>
<dbReference type="GO" id="GO:0006879">
    <property type="term" value="P:intracellular iron ion homeostasis"/>
    <property type="evidence" value="ECO:0007669"/>
    <property type="project" value="UniProtKB-KW"/>
</dbReference>
<protein>
    <recommendedName>
        <fullName evidence="6">Ferritin</fullName>
        <ecNumber evidence="6">1.16.3.1</ecNumber>
    </recommendedName>
</protein>
<dbReference type="PhylomeDB" id="E9H0B4"/>
<dbReference type="InterPro" id="IPR009040">
    <property type="entry name" value="Ferritin-like_diiron"/>
</dbReference>
<dbReference type="OrthoDB" id="186462at2759"/>
<dbReference type="InterPro" id="IPR008331">
    <property type="entry name" value="Ferritin_DPS_dom"/>
</dbReference>
<evidence type="ECO:0000256" key="3">
    <source>
        <dbReference type="ARBA" id="ARBA00022723"/>
    </source>
</evidence>
<sequence length="169" mass="19497">MASKCRHNYQEETETLVNKQINVELNAYYQYLAMVAFYDRDDIALNGFSKYFKETAEEEYEHAQKLIKYQNLRGGRVVLSEVGAPAEQEWSSPLVAIEYALGLEKKVNQSLLDLHKMGSKHNDVHLCDHLEGHFLKEQVESINKLAKHHTNLVRVGNGLGVFLYDKELR</sequence>
<dbReference type="HOGENOM" id="CLU_065681_4_0_1"/>
<feature type="binding site" evidence="5">
    <location>
        <position position="104"/>
    </location>
    <ligand>
        <name>Fe cation</name>
        <dbReference type="ChEBI" id="CHEBI:24875"/>
        <label>1</label>
    </ligand>
</feature>
<dbReference type="EMBL" id="GL732580">
    <property type="protein sequence ID" value="EFX74775.1"/>
    <property type="molecule type" value="Genomic_DNA"/>
</dbReference>
<accession>E9H0B4</accession>
<dbReference type="PANTHER" id="PTHR11431">
    <property type="entry name" value="FERRITIN"/>
    <property type="match status" value="1"/>
</dbReference>
<comment type="catalytic activity">
    <reaction evidence="6">
        <text>4 Fe(2+) + O2 + 4 H(+) = 4 Fe(3+) + 2 H2O</text>
        <dbReference type="Rhea" id="RHEA:11148"/>
        <dbReference type="ChEBI" id="CHEBI:15377"/>
        <dbReference type="ChEBI" id="CHEBI:15378"/>
        <dbReference type="ChEBI" id="CHEBI:15379"/>
        <dbReference type="ChEBI" id="CHEBI:29033"/>
        <dbReference type="ChEBI" id="CHEBI:29034"/>
        <dbReference type="EC" id="1.16.3.1"/>
    </reaction>
</comment>
<dbReference type="PANTHER" id="PTHR11431:SF75">
    <property type="entry name" value="FERRITIN"/>
    <property type="match status" value="1"/>
</dbReference>
<comment type="function">
    <text evidence="6">Stores iron in a soluble, non-toxic, readily available form. Important for iron homeostasis. Iron is taken up in the ferrous form and deposited as ferric hydroxides after oxidation.</text>
</comment>
<keyword evidence="9" id="KW-1185">Reference proteome</keyword>
<comment type="similarity">
    <text evidence="1 6">Belongs to the ferritin family.</text>
</comment>
<dbReference type="InterPro" id="IPR001519">
    <property type="entry name" value="Ferritin"/>
</dbReference>
<dbReference type="STRING" id="6669.E9H0B4"/>
<dbReference type="Gene3D" id="1.20.1260.10">
    <property type="match status" value="1"/>
</dbReference>
<dbReference type="GO" id="GO:0006826">
    <property type="term" value="P:iron ion transport"/>
    <property type="evidence" value="ECO:0007669"/>
    <property type="project" value="InterPro"/>
</dbReference>
<proteinExistence type="inferred from homology"/>
<organism evidence="8 9">
    <name type="scientific">Daphnia pulex</name>
    <name type="common">Water flea</name>
    <dbReference type="NCBI Taxonomy" id="6669"/>
    <lineage>
        <taxon>Eukaryota</taxon>
        <taxon>Metazoa</taxon>
        <taxon>Ecdysozoa</taxon>
        <taxon>Arthropoda</taxon>
        <taxon>Crustacea</taxon>
        <taxon>Branchiopoda</taxon>
        <taxon>Diplostraca</taxon>
        <taxon>Cladocera</taxon>
        <taxon>Anomopoda</taxon>
        <taxon>Daphniidae</taxon>
        <taxon>Daphnia</taxon>
    </lineage>
</organism>
<feature type="domain" description="Ferritin-like diiron" evidence="7">
    <location>
        <begin position="7"/>
        <end position="156"/>
    </location>
</feature>
<dbReference type="FunCoup" id="E9H0B4">
    <property type="interactions" value="33"/>
</dbReference>